<name>A0ACA8ZS81_9GAMM</name>
<protein>
    <submittedName>
        <fullName evidence="1">Uncharacterized protein</fullName>
    </submittedName>
</protein>
<gene>
    <name evidence="1" type="ORF">AZO1586R_2003</name>
</gene>
<dbReference type="Proteomes" id="UP000635628">
    <property type="component" value="Unassembled WGS sequence"/>
</dbReference>
<organism evidence="1 2">
    <name type="scientific">Bathymodiolus azoricus thioautotrophic gill symbiont</name>
    <dbReference type="NCBI Taxonomy" id="235205"/>
    <lineage>
        <taxon>Bacteria</taxon>
        <taxon>Pseudomonadati</taxon>
        <taxon>Pseudomonadota</taxon>
        <taxon>Gammaproteobacteria</taxon>
        <taxon>sulfur-oxidizing symbionts</taxon>
    </lineage>
</organism>
<keyword evidence="2" id="KW-1185">Reference proteome</keyword>
<evidence type="ECO:0000313" key="2">
    <source>
        <dbReference type="Proteomes" id="UP000635628"/>
    </source>
</evidence>
<proteinExistence type="predicted"/>
<accession>A0ACA8ZS81</accession>
<reference evidence="1" key="1">
    <citation type="submission" date="2020-05" db="EMBL/GenBank/DDBJ databases">
        <authorList>
            <person name="Petersen J."/>
            <person name="Sayavedra L."/>
        </authorList>
    </citation>
    <scope>NUCLEOTIDE SEQUENCE</scope>
    <source>
        <strain evidence="1">B azoricus SOX Menez Gwen</strain>
    </source>
</reference>
<dbReference type="EMBL" id="CAESAP020000305">
    <property type="protein sequence ID" value="CAB5505941.1"/>
    <property type="molecule type" value="Genomic_DNA"/>
</dbReference>
<comment type="caution">
    <text evidence="1">The sequence shown here is derived from an EMBL/GenBank/DDBJ whole genome shotgun (WGS) entry which is preliminary data.</text>
</comment>
<evidence type="ECO:0000313" key="1">
    <source>
        <dbReference type="EMBL" id="CAB5505941.1"/>
    </source>
</evidence>
<sequence>MRGLGALGFQAPVGQVVSYNASFWRLLKQDINKLVAFDTISTPKKTNIFDEIVRATKHLNLVIAYRMTIHRGKSAVVFKKSNIRRN</sequence>